<evidence type="ECO:0000313" key="3">
    <source>
        <dbReference type="Proteomes" id="UP000018936"/>
    </source>
</evidence>
<proteinExistence type="predicted"/>
<comment type="caution">
    <text evidence="2">The sequence shown here is derived from an EMBL/GenBank/DDBJ whole genome shotgun (WGS) entry which is preliminary data.</text>
</comment>
<feature type="region of interest" description="Disordered" evidence="1">
    <location>
        <begin position="51"/>
        <end position="77"/>
    </location>
</feature>
<keyword evidence="3" id="KW-1185">Reference proteome</keyword>
<gene>
    <name evidence="2" type="ORF">L345_05307</name>
</gene>
<accession>V8P2X6</accession>
<evidence type="ECO:0000256" key="1">
    <source>
        <dbReference type="SAM" id="MobiDB-lite"/>
    </source>
</evidence>
<protein>
    <submittedName>
        <fullName evidence="2">Uncharacterized protein</fullName>
    </submittedName>
</protein>
<organism evidence="2 3">
    <name type="scientific">Ophiophagus hannah</name>
    <name type="common">King cobra</name>
    <name type="synonym">Naja hannah</name>
    <dbReference type="NCBI Taxonomy" id="8665"/>
    <lineage>
        <taxon>Eukaryota</taxon>
        <taxon>Metazoa</taxon>
        <taxon>Chordata</taxon>
        <taxon>Craniata</taxon>
        <taxon>Vertebrata</taxon>
        <taxon>Euteleostomi</taxon>
        <taxon>Lepidosauria</taxon>
        <taxon>Squamata</taxon>
        <taxon>Bifurcata</taxon>
        <taxon>Unidentata</taxon>
        <taxon>Episquamata</taxon>
        <taxon>Toxicofera</taxon>
        <taxon>Serpentes</taxon>
        <taxon>Colubroidea</taxon>
        <taxon>Elapidae</taxon>
        <taxon>Elapinae</taxon>
        <taxon>Ophiophagus</taxon>
    </lineage>
</organism>
<dbReference type="AlphaFoldDB" id="V8P2X6"/>
<dbReference type="EMBL" id="AZIM01000893">
    <property type="protein sequence ID" value="ETE68889.1"/>
    <property type="molecule type" value="Genomic_DNA"/>
</dbReference>
<reference evidence="2 3" key="1">
    <citation type="journal article" date="2013" name="Proc. Natl. Acad. Sci. U.S.A.">
        <title>The king cobra genome reveals dynamic gene evolution and adaptation in the snake venom system.</title>
        <authorList>
            <person name="Vonk F.J."/>
            <person name="Casewell N.R."/>
            <person name="Henkel C.V."/>
            <person name="Heimberg A.M."/>
            <person name="Jansen H.J."/>
            <person name="McCleary R.J."/>
            <person name="Kerkkamp H.M."/>
            <person name="Vos R.A."/>
            <person name="Guerreiro I."/>
            <person name="Calvete J.J."/>
            <person name="Wuster W."/>
            <person name="Woods A.E."/>
            <person name="Logan J.M."/>
            <person name="Harrison R.A."/>
            <person name="Castoe T.A."/>
            <person name="de Koning A.P."/>
            <person name="Pollock D.D."/>
            <person name="Yandell M."/>
            <person name="Calderon D."/>
            <person name="Renjifo C."/>
            <person name="Currier R.B."/>
            <person name="Salgado D."/>
            <person name="Pla D."/>
            <person name="Sanz L."/>
            <person name="Hyder A.S."/>
            <person name="Ribeiro J.M."/>
            <person name="Arntzen J.W."/>
            <person name="van den Thillart G.E."/>
            <person name="Boetzer M."/>
            <person name="Pirovano W."/>
            <person name="Dirks R.P."/>
            <person name="Spaink H.P."/>
            <person name="Duboule D."/>
            <person name="McGlinn E."/>
            <person name="Kini R.M."/>
            <person name="Richardson M.K."/>
        </authorList>
    </citation>
    <scope>NUCLEOTIDE SEQUENCE</scope>
    <source>
        <tissue evidence="2">Blood</tissue>
    </source>
</reference>
<dbReference type="Proteomes" id="UP000018936">
    <property type="component" value="Unassembled WGS sequence"/>
</dbReference>
<name>V8P2X6_OPHHA</name>
<sequence>MACSECKEETCQNQDNSLLDRKLKEVLEKNKKFCKELEALMQVLEETMEPEALAAPQGSIPASSLRPSGGARASSPP</sequence>
<evidence type="ECO:0000313" key="2">
    <source>
        <dbReference type="EMBL" id="ETE68889.1"/>
    </source>
</evidence>